<dbReference type="InterPro" id="IPR036366">
    <property type="entry name" value="PGBDSf"/>
</dbReference>
<evidence type="ECO:0000256" key="2">
    <source>
        <dbReference type="SAM" id="MobiDB-lite"/>
    </source>
</evidence>
<dbReference type="Proteomes" id="UP000035057">
    <property type="component" value="Unassembled WGS sequence"/>
</dbReference>
<dbReference type="PROSITE" id="PS50005">
    <property type="entry name" value="TPR"/>
    <property type="match status" value="1"/>
</dbReference>
<dbReference type="Pfam" id="PF01471">
    <property type="entry name" value="PG_binding_1"/>
    <property type="match status" value="1"/>
</dbReference>
<dbReference type="SUPFAM" id="SSF47090">
    <property type="entry name" value="PGBD-like"/>
    <property type="match status" value="1"/>
</dbReference>
<dbReference type="EMBL" id="ANIE01000002">
    <property type="protein sequence ID" value="KEF32973.1"/>
    <property type="molecule type" value="Genomic_DNA"/>
</dbReference>
<accession>A0A072N7L1</accession>
<dbReference type="InterPro" id="IPR019734">
    <property type="entry name" value="TPR_rpt"/>
</dbReference>
<dbReference type="PATRIC" id="fig|1137280.3.peg.351"/>
<dbReference type="SUPFAM" id="SSF48452">
    <property type="entry name" value="TPR-like"/>
    <property type="match status" value="1"/>
</dbReference>
<reference evidence="4 5" key="1">
    <citation type="submission" date="2012-12" db="EMBL/GenBank/DDBJ databases">
        <title>Genome assembly of Marinobacter sp. AK21.</title>
        <authorList>
            <person name="Khatri I."/>
            <person name="Kumar R."/>
            <person name="Vaidya B."/>
            <person name="Subramanian S."/>
            <person name="Pinnaka A."/>
        </authorList>
    </citation>
    <scope>NUCLEOTIDE SEQUENCE [LARGE SCALE GENOMIC DNA]</scope>
    <source>
        <strain evidence="4 5">AK21</strain>
    </source>
</reference>
<feature type="repeat" description="TPR" evidence="1">
    <location>
        <begin position="54"/>
        <end position="87"/>
    </location>
</feature>
<feature type="region of interest" description="Disordered" evidence="2">
    <location>
        <begin position="172"/>
        <end position="224"/>
    </location>
</feature>
<feature type="compositionally biased region" description="Low complexity" evidence="2">
    <location>
        <begin position="205"/>
        <end position="214"/>
    </location>
</feature>
<dbReference type="STRING" id="1137280.D777_00535"/>
<name>A0A072N7L1_9GAMM</name>
<proteinExistence type="predicted"/>
<evidence type="ECO:0000259" key="3">
    <source>
        <dbReference type="Pfam" id="PF01471"/>
    </source>
</evidence>
<dbReference type="Gene3D" id="1.10.101.10">
    <property type="entry name" value="PGBD-like superfamily/PGBD"/>
    <property type="match status" value="1"/>
</dbReference>
<sequence>MGASRNYAALAQLETLSFDSREHWLRWAQLLAKVGQLDDSQNAYSKIAEACNIPEAYHGLGVVAQKAGNLREGLDALKQAKQLAPADADIRNDLGVALLRDQQFDEAAFELRTAYELAEGQQRIGTNMVAAYFLQGGEASVGRLQEELQLSDELVKAGVNFSQRFEANDTKVAAQQAQSADAKPASSVEVSQAADSSSKGNGSAQVQSSEVQESPVTQPGSPITVAADNSVIDIQPGQCWVNAQIQSRPVEESIQVKVRDSEVKLKVTPAEFRRGIKRVVTKEGTKTYRVIPPTYKEIEEKVLVKPESKSLVVEPAVYKTVEEQVVMEEARTELEPCSTSGATAYGAKVAAMGFCTKAIPAKTKTVKVTKLVKPETTRTEVVPAEYKTVVRRVVDKPAEVVPIETQDEIDSLEIAELVKPAKAEETRVPAVAVAMNVLRYEGKPQIVAREAVCDRDLTRDMVRELQKKLDDLGYRPGEQDGLPGPDTMAALTKYQTDKGLASGALTVETAKQLELID</sequence>
<dbReference type="SMART" id="SM00028">
    <property type="entry name" value="TPR"/>
    <property type="match status" value="2"/>
</dbReference>
<dbReference type="Gene3D" id="1.25.40.10">
    <property type="entry name" value="Tetratricopeptide repeat domain"/>
    <property type="match status" value="1"/>
</dbReference>
<comment type="caution">
    <text evidence="4">The sequence shown here is derived from an EMBL/GenBank/DDBJ whole genome shotgun (WGS) entry which is preliminary data.</text>
</comment>
<evidence type="ECO:0000313" key="4">
    <source>
        <dbReference type="EMBL" id="KEF32973.1"/>
    </source>
</evidence>
<organism evidence="4 5">
    <name type="scientific">Marinobacter nitratireducens</name>
    <dbReference type="NCBI Taxonomy" id="1137280"/>
    <lineage>
        <taxon>Bacteria</taxon>
        <taxon>Pseudomonadati</taxon>
        <taxon>Pseudomonadota</taxon>
        <taxon>Gammaproteobacteria</taxon>
        <taxon>Pseudomonadales</taxon>
        <taxon>Marinobacteraceae</taxon>
        <taxon>Marinobacter</taxon>
    </lineage>
</organism>
<feature type="compositionally biased region" description="Polar residues" evidence="2">
    <location>
        <begin position="188"/>
        <end position="204"/>
    </location>
</feature>
<dbReference type="InterPro" id="IPR011990">
    <property type="entry name" value="TPR-like_helical_dom_sf"/>
</dbReference>
<gene>
    <name evidence="4" type="ORF">D777_00535</name>
</gene>
<feature type="domain" description="Peptidoglycan binding-like" evidence="3">
    <location>
        <begin position="459"/>
        <end position="513"/>
    </location>
</feature>
<dbReference type="InterPro" id="IPR002477">
    <property type="entry name" value="Peptidoglycan-bd-like"/>
</dbReference>
<keyword evidence="5" id="KW-1185">Reference proteome</keyword>
<dbReference type="AlphaFoldDB" id="A0A072N7L1"/>
<dbReference type="InterPro" id="IPR036365">
    <property type="entry name" value="PGBD-like_sf"/>
</dbReference>
<protein>
    <recommendedName>
        <fullName evidence="3">Peptidoglycan binding-like domain-containing protein</fullName>
    </recommendedName>
</protein>
<keyword evidence="1" id="KW-0802">TPR repeat</keyword>
<evidence type="ECO:0000256" key="1">
    <source>
        <dbReference type="PROSITE-ProRule" id="PRU00339"/>
    </source>
</evidence>
<evidence type="ECO:0000313" key="5">
    <source>
        <dbReference type="Proteomes" id="UP000035057"/>
    </source>
</evidence>